<feature type="region of interest" description="Disordered" evidence="2">
    <location>
        <begin position="378"/>
        <end position="403"/>
    </location>
</feature>
<dbReference type="PANTHER" id="PTHR15885:SF1">
    <property type="entry name" value="COILED-COIL DOMAIN-CONTAINING PROTEIN 174"/>
    <property type="match status" value="1"/>
</dbReference>
<keyword evidence="5" id="KW-1185">Reference proteome</keyword>
<dbReference type="InterPro" id="IPR057464">
    <property type="entry name" value="CCDC174_GRSR"/>
</dbReference>
<keyword evidence="1" id="KW-0175">Coiled coil</keyword>
<dbReference type="Pfam" id="PF25449">
    <property type="entry name" value="CCDC174_GRSR"/>
    <property type="match status" value="1"/>
</dbReference>
<proteinExistence type="predicted"/>
<dbReference type="AlphaFoldDB" id="A0A482X4S0"/>
<reference evidence="4 5" key="1">
    <citation type="journal article" date="2017" name="Gigascience">
        <title>Genome sequence of the small brown planthopper, Laodelphax striatellus.</title>
        <authorList>
            <person name="Zhu J."/>
            <person name="Jiang F."/>
            <person name="Wang X."/>
            <person name="Yang P."/>
            <person name="Bao Y."/>
            <person name="Zhao W."/>
            <person name="Wang W."/>
            <person name="Lu H."/>
            <person name="Wang Q."/>
            <person name="Cui N."/>
            <person name="Li J."/>
            <person name="Chen X."/>
            <person name="Luo L."/>
            <person name="Yu J."/>
            <person name="Kang L."/>
            <person name="Cui F."/>
        </authorList>
    </citation>
    <scope>NUCLEOTIDE SEQUENCE [LARGE SCALE GENOMIC DNA]</scope>
    <source>
        <strain evidence="4">Lst14</strain>
    </source>
</reference>
<dbReference type="PANTHER" id="PTHR15885">
    <property type="entry name" value="COILED-COIL DOMAIN-CONTAINING PROTEIN 174"/>
    <property type="match status" value="1"/>
</dbReference>
<feature type="compositionally biased region" description="Pro residues" evidence="2">
    <location>
        <begin position="37"/>
        <end position="48"/>
    </location>
</feature>
<feature type="domain" description="CCDC174 alpha/beta GRSR" evidence="3">
    <location>
        <begin position="8"/>
        <end position="34"/>
    </location>
</feature>
<dbReference type="Pfam" id="PF13300">
    <property type="entry name" value="DUF4078"/>
    <property type="match status" value="1"/>
</dbReference>
<dbReference type="FunCoup" id="A0A482X4S0">
    <property type="interactions" value="980"/>
</dbReference>
<organism evidence="4 5">
    <name type="scientific">Laodelphax striatellus</name>
    <name type="common">Small brown planthopper</name>
    <name type="synonym">Delphax striatella</name>
    <dbReference type="NCBI Taxonomy" id="195883"/>
    <lineage>
        <taxon>Eukaryota</taxon>
        <taxon>Metazoa</taxon>
        <taxon>Ecdysozoa</taxon>
        <taxon>Arthropoda</taxon>
        <taxon>Hexapoda</taxon>
        <taxon>Insecta</taxon>
        <taxon>Pterygota</taxon>
        <taxon>Neoptera</taxon>
        <taxon>Paraneoptera</taxon>
        <taxon>Hemiptera</taxon>
        <taxon>Auchenorrhyncha</taxon>
        <taxon>Fulgoroidea</taxon>
        <taxon>Delphacidae</taxon>
        <taxon>Criomorphinae</taxon>
        <taxon>Laodelphax</taxon>
    </lineage>
</organism>
<dbReference type="InterPro" id="IPR025066">
    <property type="entry name" value="CCDC174-like"/>
</dbReference>
<feature type="region of interest" description="Disordered" evidence="2">
    <location>
        <begin position="307"/>
        <end position="335"/>
    </location>
</feature>
<protein>
    <recommendedName>
        <fullName evidence="3">CCDC174 alpha/beta GRSR domain-containing protein</fullName>
    </recommendedName>
</protein>
<feature type="region of interest" description="Disordered" evidence="2">
    <location>
        <begin position="154"/>
        <end position="186"/>
    </location>
</feature>
<sequence length="432" mass="49197">MDCCLHRVDYTDIVGRQRRCLRRDLDAMRARDADSLLPPPPSPPPPPVVGFEVDAAAAQRMKREAPAAAPPPPHIEAMRRQWRIQEEKLLEKNNVHYEDLLFNEARTHGVGYYAFSTDETERARQMLELERRRAETLRHQGDAEGLRARRDAQLKARLQAAKARNRQRMGLPPLAPGEQQEQSKDDVVLVEKPEEKTDDETSKKDGLEAALKRAAHIRPWDAEKLGLKIVGGADQPAVMSQSEWVDMKREERISEFAPPEMYNQSRAGATIQPQTIDLSASEPSENKTLFFTSKRPKAADFFKNQQPLTSTEPHQSQGHSKNQYRTAEQSREQYRCDEQSRNLYRTHENLKSVSQCSNRLIVDDDEEPVKRKRTEIPPPLTAEYFGGTGKPIHKPLTKSSGVGESISEGIKYLNEQKKVKDNKRDKGLLDII</sequence>
<accession>A0A482X4S0</accession>
<evidence type="ECO:0000313" key="5">
    <source>
        <dbReference type="Proteomes" id="UP000291343"/>
    </source>
</evidence>
<name>A0A482X4S0_LAOST</name>
<evidence type="ECO:0000313" key="4">
    <source>
        <dbReference type="EMBL" id="RZF40895.1"/>
    </source>
</evidence>
<evidence type="ECO:0000259" key="3">
    <source>
        <dbReference type="Pfam" id="PF25449"/>
    </source>
</evidence>
<feature type="compositionally biased region" description="Polar residues" evidence="2">
    <location>
        <begin position="307"/>
        <end position="327"/>
    </location>
</feature>
<dbReference type="STRING" id="195883.A0A482X4S0"/>
<dbReference type="OrthoDB" id="333551at2759"/>
<evidence type="ECO:0000256" key="1">
    <source>
        <dbReference type="ARBA" id="ARBA00023054"/>
    </source>
</evidence>
<feature type="region of interest" description="Disordered" evidence="2">
    <location>
        <begin position="31"/>
        <end position="50"/>
    </location>
</feature>
<dbReference type="GO" id="GO:0005634">
    <property type="term" value="C:nucleus"/>
    <property type="evidence" value="ECO:0007669"/>
    <property type="project" value="TreeGrafter"/>
</dbReference>
<gene>
    <name evidence="4" type="ORF">LSTR_LSTR015051</name>
</gene>
<dbReference type="Proteomes" id="UP000291343">
    <property type="component" value="Unassembled WGS sequence"/>
</dbReference>
<comment type="caution">
    <text evidence="4">The sequence shown here is derived from an EMBL/GenBank/DDBJ whole genome shotgun (WGS) entry which is preliminary data.</text>
</comment>
<dbReference type="EMBL" id="QKKF02017565">
    <property type="protein sequence ID" value="RZF40895.1"/>
    <property type="molecule type" value="Genomic_DNA"/>
</dbReference>
<evidence type="ECO:0000256" key="2">
    <source>
        <dbReference type="SAM" id="MobiDB-lite"/>
    </source>
</evidence>
<dbReference type="InParanoid" id="A0A482X4S0"/>